<organism evidence="2 3">
    <name type="scientific">Brucella pseudogrignonensis</name>
    <dbReference type="NCBI Taxonomy" id="419475"/>
    <lineage>
        <taxon>Bacteria</taxon>
        <taxon>Pseudomonadati</taxon>
        <taxon>Pseudomonadota</taxon>
        <taxon>Alphaproteobacteria</taxon>
        <taxon>Hyphomicrobiales</taxon>
        <taxon>Brucellaceae</taxon>
        <taxon>Brucella/Ochrobactrum group</taxon>
        <taxon>Brucella</taxon>
    </lineage>
</organism>
<dbReference type="Proteomes" id="UP000216188">
    <property type="component" value="Unassembled WGS sequence"/>
</dbReference>
<gene>
    <name evidence="2" type="ORF">CEV34_4611</name>
</gene>
<dbReference type="AlphaFoldDB" id="A0A256G555"/>
<comment type="caution">
    <text evidence="2">The sequence shown here is derived from an EMBL/GenBank/DDBJ whole genome shotgun (WGS) entry which is preliminary data.</text>
</comment>
<feature type="region of interest" description="Disordered" evidence="1">
    <location>
        <begin position="1"/>
        <end position="21"/>
    </location>
</feature>
<feature type="compositionally biased region" description="Basic and acidic residues" evidence="1">
    <location>
        <begin position="1"/>
        <end position="11"/>
    </location>
</feature>
<keyword evidence="3" id="KW-1185">Reference proteome</keyword>
<evidence type="ECO:0000313" key="3">
    <source>
        <dbReference type="Proteomes" id="UP000216188"/>
    </source>
</evidence>
<protein>
    <submittedName>
        <fullName evidence="2">Uncharacterized protein</fullName>
    </submittedName>
</protein>
<dbReference type="EMBL" id="NNRM01000046">
    <property type="protein sequence ID" value="OYR21811.1"/>
    <property type="molecule type" value="Genomic_DNA"/>
</dbReference>
<sequence>MHKNKEIERAQRIQSTATRSRVPDQRFRLGNCIYSGQTTAKTFAELLIFVFTLKAFDSA</sequence>
<evidence type="ECO:0000256" key="1">
    <source>
        <dbReference type="SAM" id="MobiDB-lite"/>
    </source>
</evidence>
<name>A0A256G555_9HYPH</name>
<reference evidence="2 3" key="1">
    <citation type="submission" date="2017-07" db="EMBL/GenBank/DDBJ databases">
        <title>Phylogenetic study on the rhizospheric bacterium Ochrobactrum sp. A44.</title>
        <authorList>
            <person name="Krzyzanowska D.M."/>
            <person name="Ossowicki A."/>
            <person name="Rajewska M."/>
            <person name="Maciag T."/>
            <person name="Kaczynski Z."/>
            <person name="Czerwicka M."/>
            <person name="Jafra S."/>
        </authorList>
    </citation>
    <scope>NUCLEOTIDE SEQUENCE [LARGE SCALE GENOMIC DNA]</scope>
    <source>
        <strain evidence="2 3">CCUG 30717</strain>
    </source>
</reference>
<accession>A0A256G555</accession>
<evidence type="ECO:0000313" key="2">
    <source>
        <dbReference type="EMBL" id="OYR21811.1"/>
    </source>
</evidence>
<proteinExistence type="predicted"/>